<sequence>MYRYLVNPQLDFDQVLALYQAVGWTNYTDQPDRLRQGLDQSLYVLACMDQDRLVGLLRCVGDGATIIFIQDILVLPDYQRQGIGTELLSQTLATYSKVYQMHLCTDDTAKTRAFYESMGFVDLNDWQCLTYTYAPENNQ</sequence>
<dbReference type="InterPro" id="IPR045039">
    <property type="entry name" value="NSI-like"/>
</dbReference>
<dbReference type="RefSeq" id="WP_006908768.1">
    <property type="nucleotide sequence ID" value="NZ_JASOOE010000007.1"/>
</dbReference>
<dbReference type="Gene3D" id="3.40.630.30">
    <property type="match status" value="1"/>
</dbReference>
<dbReference type="AlphaFoldDB" id="A0AAJ1Q5M3"/>
<dbReference type="PANTHER" id="PTHR43626:SF4">
    <property type="entry name" value="GCN5-RELATED N-ACETYLTRANSFERASE 2, CHLOROPLASTIC"/>
    <property type="match status" value="1"/>
</dbReference>
<evidence type="ECO:0000256" key="1">
    <source>
        <dbReference type="ARBA" id="ARBA00022679"/>
    </source>
</evidence>
<dbReference type="Proteomes" id="UP001229251">
    <property type="component" value="Unassembled WGS sequence"/>
</dbReference>
<gene>
    <name evidence="4" type="ORF">QP433_04795</name>
</gene>
<evidence type="ECO:0000259" key="3">
    <source>
        <dbReference type="PROSITE" id="PS51186"/>
    </source>
</evidence>
<dbReference type="PANTHER" id="PTHR43626">
    <property type="entry name" value="ACYL-COA N-ACYLTRANSFERASE"/>
    <property type="match status" value="1"/>
</dbReference>
<reference evidence="4" key="1">
    <citation type="submission" date="2023-05" db="EMBL/GenBank/DDBJ databases">
        <title>Cataloging the Phylogenetic Diversity of Human Bladder Bacteria.</title>
        <authorList>
            <person name="Du J."/>
        </authorList>
    </citation>
    <scope>NUCLEOTIDE SEQUENCE</scope>
    <source>
        <strain evidence="4">UMB1231</strain>
    </source>
</reference>
<evidence type="ECO:0000256" key="2">
    <source>
        <dbReference type="ARBA" id="ARBA00023315"/>
    </source>
</evidence>
<organism evidence="4 5">
    <name type="scientific">Facklamia hominis</name>
    <dbReference type="NCBI Taxonomy" id="178214"/>
    <lineage>
        <taxon>Bacteria</taxon>
        <taxon>Bacillati</taxon>
        <taxon>Bacillota</taxon>
        <taxon>Bacilli</taxon>
        <taxon>Lactobacillales</taxon>
        <taxon>Aerococcaceae</taxon>
        <taxon>Facklamia</taxon>
    </lineage>
</organism>
<dbReference type="InterPro" id="IPR016181">
    <property type="entry name" value="Acyl_CoA_acyltransferase"/>
</dbReference>
<dbReference type="SUPFAM" id="SSF55729">
    <property type="entry name" value="Acyl-CoA N-acyltransferases (Nat)"/>
    <property type="match status" value="1"/>
</dbReference>
<keyword evidence="1" id="KW-0808">Transferase</keyword>
<dbReference type="Pfam" id="PF13673">
    <property type="entry name" value="Acetyltransf_10"/>
    <property type="match status" value="1"/>
</dbReference>
<accession>A0AAJ1Q5M3</accession>
<dbReference type="EMBL" id="JASOOE010000007">
    <property type="protein sequence ID" value="MDK7187292.1"/>
    <property type="molecule type" value="Genomic_DNA"/>
</dbReference>
<evidence type="ECO:0000313" key="4">
    <source>
        <dbReference type="EMBL" id="MDK7187292.1"/>
    </source>
</evidence>
<keyword evidence="2" id="KW-0012">Acyltransferase</keyword>
<dbReference type="InterPro" id="IPR000182">
    <property type="entry name" value="GNAT_dom"/>
</dbReference>
<name>A0AAJ1Q5M3_9LACT</name>
<dbReference type="GO" id="GO:0008080">
    <property type="term" value="F:N-acetyltransferase activity"/>
    <property type="evidence" value="ECO:0007669"/>
    <property type="project" value="InterPro"/>
</dbReference>
<feature type="domain" description="N-acetyltransferase" evidence="3">
    <location>
        <begin position="2"/>
        <end position="138"/>
    </location>
</feature>
<proteinExistence type="predicted"/>
<dbReference type="GO" id="GO:0005737">
    <property type="term" value="C:cytoplasm"/>
    <property type="evidence" value="ECO:0007669"/>
    <property type="project" value="TreeGrafter"/>
</dbReference>
<protein>
    <submittedName>
        <fullName evidence="4">GNAT family N-acetyltransferase</fullName>
    </submittedName>
</protein>
<evidence type="ECO:0000313" key="5">
    <source>
        <dbReference type="Proteomes" id="UP001229251"/>
    </source>
</evidence>
<comment type="caution">
    <text evidence="4">The sequence shown here is derived from an EMBL/GenBank/DDBJ whole genome shotgun (WGS) entry which is preliminary data.</text>
</comment>
<dbReference type="PROSITE" id="PS51186">
    <property type="entry name" value="GNAT"/>
    <property type="match status" value="1"/>
</dbReference>
<dbReference type="CDD" id="cd04301">
    <property type="entry name" value="NAT_SF"/>
    <property type="match status" value="1"/>
</dbReference>